<dbReference type="InterPro" id="IPR045136">
    <property type="entry name" value="Iah1-like"/>
</dbReference>
<dbReference type="InterPro" id="IPR013830">
    <property type="entry name" value="SGNH_hydro"/>
</dbReference>
<dbReference type="InterPro" id="IPR036514">
    <property type="entry name" value="SGNH_hydro_sf"/>
</dbReference>
<name>A0A4P9X0V3_9FUNG</name>
<evidence type="ECO:0000259" key="3">
    <source>
        <dbReference type="Pfam" id="PF13472"/>
    </source>
</evidence>
<keyword evidence="4" id="KW-0378">Hydrolase</keyword>
<evidence type="ECO:0000256" key="1">
    <source>
        <dbReference type="SAM" id="MobiDB-lite"/>
    </source>
</evidence>
<dbReference type="Gene3D" id="3.40.50.1110">
    <property type="entry name" value="SGNH hydrolase"/>
    <property type="match status" value="1"/>
</dbReference>
<dbReference type="AlphaFoldDB" id="A0A4P9X0V3"/>
<organism evidence="4 5">
    <name type="scientific">Caulochytrium protostelioides</name>
    <dbReference type="NCBI Taxonomy" id="1555241"/>
    <lineage>
        <taxon>Eukaryota</taxon>
        <taxon>Fungi</taxon>
        <taxon>Fungi incertae sedis</taxon>
        <taxon>Chytridiomycota</taxon>
        <taxon>Chytridiomycota incertae sedis</taxon>
        <taxon>Chytridiomycetes</taxon>
        <taxon>Caulochytriales</taxon>
        <taxon>Caulochytriaceae</taxon>
        <taxon>Caulochytrium</taxon>
    </lineage>
</organism>
<accession>A0A4P9X0V3</accession>
<feature type="region of interest" description="Disordered" evidence="1">
    <location>
        <begin position="51"/>
        <end position="79"/>
    </location>
</feature>
<sequence>MAYDLIDLSHASVGMGALWQVDVATENAGASSSYMCQQSLLPSDVTRVAPGLGGVDRGNEPPQFNARAPASSSSPLDGALPNQALAGSRAATSLPSLTPAVPALHLPLDAHSHKRAMLIRSGVEHPKGVLPHHYLTEAVSSNRRWPILSRTVRMVIVVFAISLVATLCLSFTLFSSSSSSGCMAVFNLGSLMNSYVEQTVPLTPYMKLFLVEPSADDASFVRRVIDFDHRPLDGGSSMYASDADGHAQVWTARALLYTAMEDMHTFGAHVNQSANDTIDAWLRTIQEQLVTEIEDAHDAVMGPSVLLDYHLAITVTSDVDLDELTQAMKAHSPFGRVSLLQSPPPPANATSAWVHNATLRMDDDPSVAFGQEPHRRYQGAQLLTSTVLAVWQGEAAALYVDLGADRFHGIYKALQYLDDIAKPARANPTAMMTDGPYVAARLGDMQLFDTYRADDAAAIAAAQAANVSLARKMRGWLDPILCFGDSITQYGMSPGGWVSQLAASQVRMRDISNRGIQSSNTNVYTPGSLLRMARDILPPGRSPHAVSLFWGQNDFVENTIGVPLPWYEAQMRLVIHLVRSLWPSSQVAVLTPHLRADASPETTLRVLKYRAATARAAASSPNIHLIDTWSVLMGSQWLSDTTRVTNITVTPEMTSPTYGDQLDPVILAERTPVWLKRMKEVTKDNIHFSPLGDDTLYKAVRPILES</sequence>
<evidence type="ECO:0000313" key="4">
    <source>
        <dbReference type="EMBL" id="RKO97326.1"/>
    </source>
</evidence>
<proteinExistence type="predicted"/>
<dbReference type="PANTHER" id="PTHR14209">
    <property type="entry name" value="ISOAMYL ACETATE-HYDROLYZING ESTERASE 1"/>
    <property type="match status" value="1"/>
</dbReference>
<protein>
    <submittedName>
        <fullName evidence="4">SGNH hydrolase</fullName>
    </submittedName>
</protein>
<evidence type="ECO:0000256" key="2">
    <source>
        <dbReference type="SAM" id="Phobius"/>
    </source>
</evidence>
<feature type="transmembrane region" description="Helical" evidence="2">
    <location>
        <begin position="152"/>
        <end position="174"/>
    </location>
</feature>
<dbReference type="Proteomes" id="UP000268535">
    <property type="component" value="Unassembled WGS sequence"/>
</dbReference>
<keyword evidence="2" id="KW-0812">Transmembrane</keyword>
<gene>
    <name evidence="4" type="ORF">CAUPRSCDRAFT_10996</name>
</gene>
<dbReference type="PANTHER" id="PTHR14209:SF19">
    <property type="entry name" value="ISOAMYL ACETATE-HYDROLYZING ESTERASE 1 HOMOLOG"/>
    <property type="match status" value="1"/>
</dbReference>
<keyword evidence="2" id="KW-1133">Transmembrane helix</keyword>
<dbReference type="EMBL" id="ML009311">
    <property type="protein sequence ID" value="RKO97326.1"/>
    <property type="molecule type" value="Genomic_DNA"/>
</dbReference>
<feature type="domain" description="SGNH hydrolase-type esterase" evidence="3">
    <location>
        <begin position="482"/>
        <end position="636"/>
    </location>
</feature>
<dbReference type="Pfam" id="PF13472">
    <property type="entry name" value="Lipase_GDSL_2"/>
    <property type="match status" value="1"/>
</dbReference>
<evidence type="ECO:0000313" key="5">
    <source>
        <dbReference type="Proteomes" id="UP000268535"/>
    </source>
</evidence>
<dbReference type="SUPFAM" id="SSF52266">
    <property type="entry name" value="SGNH hydrolase"/>
    <property type="match status" value="1"/>
</dbReference>
<reference evidence="5" key="1">
    <citation type="journal article" date="2018" name="Nat. Microbiol.">
        <title>Leveraging single-cell genomics to expand the fungal tree of life.</title>
        <authorList>
            <person name="Ahrendt S.R."/>
            <person name="Quandt C.A."/>
            <person name="Ciobanu D."/>
            <person name="Clum A."/>
            <person name="Salamov A."/>
            <person name="Andreopoulos B."/>
            <person name="Cheng J.F."/>
            <person name="Woyke T."/>
            <person name="Pelin A."/>
            <person name="Henrissat B."/>
            <person name="Reynolds N.K."/>
            <person name="Benny G.L."/>
            <person name="Smith M.E."/>
            <person name="James T.Y."/>
            <person name="Grigoriev I.V."/>
        </authorList>
    </citation>
    <scope>NUCLEOTIDE SEQUENCE [LARGE SCALE GENOMIC DNA]</scope>
    <source>
        <strain evidence="5">ATCC 52028</strain>
    </source>
</reference>
<dbReference type="GO" id="GO:0016787">
    <property type="term" value="F:hydrolase activity"/>
    <property type="evidence" value="ECO:0007669"/>
    <property type="project" value="UniProtKB-KW"/>
</dbReference>
<keyword evidence="2" id="KW-0472">Membrane</keyword>